<dbReference type="KEGG" id="nfl:COO91_03803"/>
<dbReference type="EMBL" id="CP024785">
    <property type="protein sequence ID" value="AUB37851.1"/>
    <property type="molecule type" value="Genomic_DNA"/>
</dbReference>
<reference evidence="1 2" key="1">
    <citation type="submission" date="2017-11" db="EMBL/GenBank/DDBJ databases">
        <title>Complete genome of a free-living desiccation-tolerant cyanobacterium and its photosynthetic adaptation to extreme terrestrial habitat.</title>
        <authorList>
            <person name="Shang J."/>
        </authorList>
    </citation>
    <scope>NUCLEOTIDE SEQUENCE [LARGE SCALE GENOMIC DNA]</scope>
    <source>
        <strain evidence="1 2">CCNUN1</strain>
    </source>
</reference>
<protein>
    <submittedName>
        <fullName evidence="1">Uncharacterized protein</fullName>
    </submittedName>
</protein>
<dbReference type="InterPro" id="IPR009057">
    <property type="entry name" value="Homeodomain-like_sf"/>
</dbReference>
<keyword evidence="2" id="KW-1185">Reference proteome</keyword>
<dbReference type="Proteomes" id="UP000232003">
    <property type="component" value="Chromosome"/>
</dbReference>
<evidence type="ECO:0000313" key="2">
    <source>
        <dbReference type="Proteomes" id="UP000232003"/>
    </source>
</evidence>
<dbReference type="InterPro" id="IPR007367">
    <property type="entry name" value="DUF433"/>
</dbReference>
<organism evidence="1 2">
    <name type="scientific">Nostoc flagelliforme CCNUN1</name>
    <dbReference type="NCBI Taxonomy" id="2038116"/>
    <lineage>
        <taxon>Bacteria</taxon>
        <taxon>Bacillati</taxon>
        <taxon>Cyanobacteriota</taxon>
        <taxon>Cyanophyceae</taxon>
        <taxon>Nostocales</taxon>
        <taxon>Nostocaceae</taxon>
        <taxon>Nostoc</taxon>
    </lineage>
</organism>
<proteinExistence type="predicted"/>
<name>A0A2K8SR04_9NOSO</name>
<accession>A0A2K8SR04</accession>
<sequence length="49" mass="5674">MIQLVSREHIEISSNVRSGKPSIVNTRIAVEDVAVMHLTHLPHFKKYYK</sequence>
<gene>
    <name evidence="1" type="ORF">COO91_03803</name>
</gene>
<dbReference type="AlphaFoldDB" id="A0A2K8SR04"/>
<dbReference type="Pfam" id="PF04255">
    <property type="entry name" value="DUF433"/>
    <property type="match status" value="1"/>
</dbReference>
<evidence type="ECO:0000313" key="1">
    <source>
        <dbReference type="EMBL" id="AUB37851.1"/>
    </source>
</evidence>
<dbReference type="SUPFAM" id="SSF46689">
    <property type="entry name" value="Homeodomain-like"/>
    <property type="match status" value="1"/>
</dbReference>